<organism evidence="2 3">
    <name type="scientific">Saccharothrix saharensis</name>
    <dbReference type="NCBI Taxonomy" id="571190"/>
    <lineage>
        <taxon>Bacteria</taxon>
        <taxon>Bacillati</taxon>
        <taxon>Actinomycetota</taxon>
        <taxon>Actinomycetes</taxon>
        <taxon>Pseudonocardiales</taxon>
        <taxon>Pseudonocardiaceae</taxon>
        <taxon>Saccharothrix</taxon>
    </lineage>
</organism>
<feature type="signal peptide" evidence="1">
    <location>
        <begin position="1"/>
        <end position="24"/>
    </location>
</feature>
<feature type="chain" id="PRO_5038525224" description="Alternate signal-mediated exported protein" evidence="1">
    <location>
        <begin position="25"/>
        <end position="178"/>
    </location>
</feature>
<dbReference type="EMBL" id="VFPP01000001">
    <property type="protein sequence ID" value="TQM80626.1"/>
    <property type="molecule type" value="Genomic_DNA"/>
</dbReference>
<evidence type="ECO:0008006" key="4">
    <source>
        <dbReference type="Google" id="ProtNLM"/>
    </source>
</evidence>
<accession>A0A543JCX4</accession>
<gene>
    <name evidence="2" type="ORF">FHX81_2967</name>
</gene>
<dbReference type="Proteomes" id="UP000316628">
    <property type="component" value="Unassembled WGS sequence"/>
</dbReference>
<proteinExistence type="predicted"/>
<keyword evidence="1" id="KW-0732">Signal</keyword>
<protein>
    <recommendedName>
        <fullName evidence="4">Alternate signal-mediated exported protein</fullName>
    </recommendedName>
</protein>
<name>A0A543JCX4_9PSEU</name>
<keyword evidence="3" id="KW-1185">Reference proteome</keyword>
<sequence length="178" mass="18539">MKQFRTSLAVVGAVVALTAAGVLTQHDVGSAQPAASADQGIAHLGTQVDLPAGVWTATPLVVTLPFAGTYELDADVRGRLSGVPAVNTYISARLWNDTTNTVVPQSERLIQQVIDSNAGGGQTGGNQTAPISELIHVDEPTTIRLQARRIDAVGSAVVAQIYSDGAGYTSLRYDRVGD</sequence>
<dbReference type="OrthoDB" id="3690147at2"/>
<reference evidence="2 3" key="1">
    <citation type="submission" date="2019-06" db="EMBL/GenBank/DDBJ databases">
        <title>Sequencing the genomes of 1000 actinobacteria strains.</title>
        <authorList>
            <person name="Klenk H.-P."/>
        </authorList>
    </citation>
    <scope>NUCLEOTIDE SEQUENCE [LARGE SCALE GENOMIC DNA]</scope>
    <source>
        <strain evidence="2 3">DSM 45456</strain>
    </source>
</reference>
<evidence type="ECO:0000313" key="3">
    <source>
        <dbReference type="Proteomes" id="UP000316628"/>
    </source>
</evidence>
<comment type="caution">
    <text evidence="2">The sequence shown here is derived from an EMBL/GenBank/DDBJ whole genome shotgun (WGS) entry which is preliminary data.</text>
</comment>
<evidence type="ECO:0000313" key="2">
    <source>
        <dbReference type="EMBL" id="TQM80626.1"/>
    </source>
</evidence>
<dbReference type="RefSeq" id="WP_141978697.1">
    <property type="nucleotide sequence ID" value="NZ_VFPP01000001.1"/>
</dbReference>
<dbReference type="AlphaFoldDB" id="A0A543JCX4"/>
<evidence type="ECO:0000256" key="1">
    <source>
        <dbReference type="SAM" id="SignalP"/>
    </source>
</evidence>